<evidence type="ECO:0000313" key="3">
    <source>
        <dbReference type="WBParaSite" id="TASK_0000945101-mRNA-1"/>
    </source>
</evidence>
<reference evidence="1 2" key="2">
    <citation type="submission" date="2018-11" db="EMBL/GenBank/DDBJ databases">
        <authorList>
            <consortium name="Pathogen Informatics"/>
        </authorList>
    </citation>
    <scope>NUCLEOTIDE SEQUENCE [LARGE SCALE GENOMIC DNA]</scope>
</reference>
<evidence type="ECO:0000313" key="1">
    <source>
        <dbReference type="EMBL" id="VDK43413.1"/>
    </source>
</evidence>
<evidence type="ECO:0000313" key="2">
    <source>
        <dbReference type="Proteomes" id="UP000282613"/>
    </source>
</evidence>
<protein>
    <submittedName>
        <fullName evidence="3">Transposase</fullName>
    </submittedName>
</protein>
<dbReference type="WBParaSite" id="TASK_0000945101-mRNA-1">
    <property type="protein sequence ID" value="TASK_0000945101-mRNA-1"/>
    <property type="gene ID" value="TASK_0000945101"/>
</dbReference>
<dbReference type="AlphaFoldDB" id="A0A158RAI6"/>
<gene>
    <name evidence="1" type="ORF">TASK_LOCUS9452</name>
</gene>
<dbReference type="Proteomes" id="UP000282613">
    <property type="component" value="Unassembled WGS sequence"/>
</dbReference>
<name>A0A158RAI6_TAEAS</name>
<accession>A0A158RAI6</accession>
<keyword evidence="2" id="KW-1185">Reference proteome</keyword>
<proteinExistence type="predicted"/>
<reference evidence="3" key="1">
    <citation type="submission" date="2016-04" db="UniProtKB">
        <authorList>
            <consortium name="WormBaseParasite"/>
        </authorList>
    </citation>
    <scope>IDENTIFICATION</scope>
</reference>
<sequence>MFDLRTAVSRKLDAATMKVEVAYLAGFETMKKQPTEGIDYAADPVGVVLYIHVAGVNLILQRGSGRRRDIALAKMRTLQDVGSGLEVQPYELIGEPSSCDLHILEHRRGFV</sequence>
<dbReference type="EMBL" id="UYRS01019173">
    <property type="protein sequence ID" value="VDK43413.1"/>
    <property type="molecule type" value="Genomic_DNA"/>
</dbReference>
<organism evidence="3">
    <name type="scientific">Taenia asiatica</name>
    <name type="common">Asian tapeworm</name>
    <dbReference type="NCBI Taxonomy" id="60517"/>
    <lineage>
        <taxon>Eukaryota</taxon>
        <taxon>Metazoa</taxon>
        <taxon>Spiralia</taxon>
        <taxon>Lophotrochozoa</taxon>
        <taxon>Platyhelminthes</taxon>
        <taxon>Cestoda</taxon>
        <taxon>Eucestoda</taxon>
        <taxon>Cyclophyllidea</taxon>
        <taxon>Taeniidae</taxon>
        <taxon>Taenia</taxon>
    </lineage>
</organism>